<protein>
    <submittedName>
        <fullName evidence="4">D-threo-3-hydroxyaspartate dehydratase</fullName>
    </submittedName>
</protein>
<dbReference type="InterPro" id="IPR051466">
    <property type="entry name" value="D-amino_acid_metab_enzyme"/>
</dbReference>
<comment type="similarity">
    <text evidence="1">Belongs to the DSD1 family.</text>
</comment>
<dbReference type="OrthoDB" id="9772497at2"/>
<dbReference type="PANTHER" id="PTHR28004">
    <property type="entry name" value="ZGC:162816-RELATED"/>
    <property type="match status" value="1"/>
</dbReference>
<dbReference type="Pfam" id="PF01168">
    <property type="entry name" value="Ala_racemase_N"/>
    <property type="match status" value="1"/>
</dbReference>
<comment type="caution">
    <text evidence="4">The sequence shown here is derived from an EMBL/GenBank/DDBJ whole genome shotgun (WGS) entry which is preliminary data.</text>
</comment>
<dbReference type="SUPFAM" id="SSF51419">
    <property type="entry name" value="PLP-binding barrel"/>
    <property type="match status" value="1"/>
</dbReference>
<organism evidence="4 5">
    <name type="scientific">Rhodoplanes serenus</name>
    <dbReference type="NCBI Taxonomy" id="200615"/>
    <lineage>
        <taxon>Bacteria</taxon>
        <taxon>Pseudomonadati</taxon>
        <taxon>Pseudomonadota</taxon>
        <taxon>Alphaproteobacteria</taxon>
        <taxon>Hyphomicrobiales</taxon>
        <taxon>Nitrobacteraceae</taxon>
        <taxon>Rhodoplanes</taxon>
    </lineage>
</organism>
<name>A0A447CYV3_9BRAD</name>
<dbReference type="AlphaFoldDB" id="A0A447CYV3"/>
<keyword evidence="5" id="KW-1185">Reference proteome</keyword>
<dbReference type="SMART" id="SM01119">
    <property type="entry name" value="D-ser_dehydrat"/>
    <property type="match status" value="1"/>
</dbReference>
<dbReference type="Gene3D" id="3.20.20.10">
    <property type="entry name" value="Alanine racemase"/>
    <property type="match status" value="1"/>
</dbReference>
<dbReference type="GO" id="GO:0036088">
    <property type="term" value="P:D-serine catabolic process"/>
    <property type="evidence" value="ECO:0007669"/>
    <property type="project" value="TreeGrafter"/>
</dbReference>
<keyword evidence="2" id="KW-0456">Lyase</keyword>
<evidence type="ECO:0000256" key="1">
    <source>
        <dbReference type="ARBA" id="ARBA00005323"/>
    </source>
</evidence>
<proteinExistence type="inferred from homology"/>
<dbReference type="PANTHER" id="PTHR28004:SF2">
    <property type="entry name" value="D-SERINE DEHYDRATASE"/>
    <property type="match status" value="1"/>
</dbReference>
<dbReference type="CDD" id="cd06812">
    <property type="entry name" value="PLPDE_III_DSD_D-TA_like_1"/>
    <property type="match status" value="1"/>
</dbReference>
<reference evidence="5" key="1">
    <citation type="submission" date="2018-10" db="EMBL/GenBank/DDBJ databases">
        <authorList>
            <person name="Peiro R."/>
            <person name="Begona"/>
            <person name="Cbmso G."/>
            <person name="Lopez M."/>
            <person name="Gonzalez S."/>
            <person name="Sacristan E."/>
            <person name="Castillo E."/>
        </authorList>
    </citation>
    <scope>NUCLEOTIDE SEQUENCE [LARGE SCALE GENOMIC DNA]</scope>
</reference>
<dbReference type="EMBL" id="UWOC01000181">
    <property type="protein sequence ID" value="VCU10439.1"/>
    <property type="molecule type" value="Genomic_DNA"/>
</dbReference>
<dbReference type="Proteomes" id="UP000289200">
    <property type="component" value="Unassembled WGS sequence"/>
</dbReference>
<evidence type="ECO:0000313" key="5">
    <source>
        <dbReference type="Proteomes" id="UP000289200"/>
    </source>
</evidence>
<dbReference type="GO" id="GO:0008721">
    <property type="term" value="F:D-serine ammonia-lyase activity"/>
    <property type="evidence" value="ECO:0007669"/>
    <property type="project" value="TreeGrafter"/>
</dbReference>
<dbReference type="Gene3D" id="2.40.37.20">
    <property type="entry name" value="D-serine dehydratase-like domain"/>
    <property type="match status" value="1"/>
</dbReference>
<gene>
    <name evidence="4" type="primary">dthadh</name>
    <name evidence="4" type="ORF">RHODGE_RHODGE_04035</name>
</gene>
<sequence length="387" mass="41153">MRLDDVVTPAAVIDHAAMMRNIARMQTRMDTLGVRLRPHVKTSKCIAVGTLQRDAGAPGITVSTLKEAEEFFSAGFDDILYAVGIAPQKLDRVLALRRAGCRLAVLVDSVTGADAVVARGRAEGHAFDVVIEIDTDGHRAGVDPESTTLIDIGRRLADGGATLQGVLAHAGSSYGLSTPEALAQIAEQERRRTVRAAERLRAAGLPCPQVSIGSTPTALSAQNLEGVTEVRAGVYVFFDLVMANVGVCRPDEIALSVLTTVIGHQVEKGWAIVDAGWMAMSRDRGTQSQAIDYGYGAVCDADGRLVDGWIMLGANQEHGILGRRADGAERAGEGEGEGDDDVARRFPIGTRLRILPNHACATAAQFSAYQVVDTAGDVAVWPRFNGW</sequence>
<evidence type="ECO:0000256" key="2">
    <source>
        <dbReference type="ARBA" id="ARBA00023239"/>
    </source>
</evidence>
<dbReference type="InterPro" id="IPR026956">
    <property type="entry name" value="D-ser_dehydrat-like_dom"/>
</dbReference>
<evidence type="ECO:0000313" key="4">
    <source>
        <dbReference type="EMBL" id="VCU10439.1"/>
    </source>
</evidence>
<dbReference type="InterPro" id="IPR042208">
    <property type="entry name" value="D-ser_dehydrat-like_sf"/>
</dbReference>
<dbReference type="RefSeq" id="WP_129610885.1">
    <property type="nucleotide sequence ID" value="NZ_UWOC01000181.1"/>
</dbReference>
<feature type="domain" description="D-serine dehydratase-like" evidence="3">
    <location>
        <begin position="254"/>
        <end position="373"/>
    </location>
</feature>
<dbReference type="InterPro" id="IPR029066">
    <property type="entry name" value="PLP-binding_barrel"/>
</dbReference>
<accession>A0A447CYV3</accession>
<evidence type="ECO:0000259" key="3">
    <source>
        <dbReference type="SMART" id="SM01119"/>
    </source>
</evidence>
<dbReference type="Pfam" id="PF14031">
    <property type="entry name" value="D-ser_dehydrat"/>
    <property type="match status" value="1"/>
</dbReference>
<dbReference type="InterPro" id="IPR001608">
    <property type="entry name" value="Ala_racemase_N"/>
</dbReference>